<dbReference type="RefSeq" id="WP_037567719.1">
    <property type="nucleotide sequence ID" value="NZ_BBJS01000017.1"/>
</dbReference>
<accession>A0A0C9N173</accession>
<keyword evidence="2" id="KW-1185">Reference proteome</keyword>
<evidence type="ECO:0000313" key="2">
    <source>
        <dbReference type="Proteomes" id="UP000032025"/>
    </source>
</evidence>
<dbReference type="GeneID" id="78526952"/>
<dbReference type="Proteomes" id="UP000032025">
    <property type="component" value="Unassembled WGS sequence"/>
</dbReference>
<gene>
    <name evidence="1" type="ORF">SP6_17_00110</name>
</gene>
<name>A0A0C9N173_SPHPI</name>
<reference evidence="1 2" key="1">
    <citation type="submission" date="2014-08" db="EMBL/GenBank/DDBJ databases">
        <title>Whole genome shotgun sequence of Sphingomonas paucimobilis NBRC 13935.</title>
        <authorList>
            <person name="Hosoyama A."/>
            <person name="Hashimoto M."/>
            <person name="Hosoyama Y."/>
            <person name="Noguchi M."/>
            <person name="Uohara A."/>
            <person name="Ohji S."/>
            <person name="Katano-Makiyama Y."/>
            <person name="Ichikawa N."/>
            <person name="Kimura A."/>
            <person name="Yamazoe A."/>
            <person name="Fujita N."/>
        </authorList>
    </citation>
    <scope>NUCLEOTIDE SEQUENCE [LARGE SCALE GENOMIC DNA]</scope>
    <source>
        <strain evidence="1 2">NBRC 13935</strain>
    </source>
</reference>
<proteinExistence type="predicted"/>
<comment type="caution">
    <text evidence="1">The sequence shown here is derived from an EMBL/GenBank/DDBJ whole genome shotgun (WGS) entry which is preliminary data.</text>
</comment>
<organism evidence="1 2">
    <name type="scientific">Sphingomonas paucimobilis NBRC 13935</name>
    <dbReference type="NCBI Taxonomy" id="1219050"/>
    <lineage>
        <taxon>Bacteria</taxon>
        <taxon>Pseudomonadati</taxon>
        <taxon>Pseudomonadota</taxon>
        <taxon>Alphaproteobacteria</taxon>
        <taxon>Sphingomonadales</taxon>
        <taxon>Sphingomonadaceae</taxon>
        <taxon>Sphingomonas</taxon>
    </lineage>
</organism>
<protein>
    <submittedName>
        <fullName evidence="1">DNA, contig: SP617</fullName>
    </submittedName>
</protein>
<sequence length="95" mass="10973">MNEPVYINAELNALYPHNVDAMFLAELWRRPTINGFSTFNPPDWQFGDPLAAGYDARALAYIRRHGLRHVCRLDMREARPWHRVGERAGQGGRKP</sequence>
<dbReference type="AlphaFoldDB" id="A0A0C9N173"/>
<dbReference type="EMBL" id="BBJS01000017">
    <property type="protein sequence ID" value="GAN13294.1"/>
    <property type="molecule type" value="Genomic_DNA"/>
</dbReference>
<evidence type="ECO:0000313" key="1">
    <source>
        <dbReference type="EMBL" id="GAN13294.1"/>
    </source>
</evidence>